<dbReference type="InterPro" id="IPR038765">
    <property type="entry name" value="Papain-like_cys_pep_sf"/>
</dbReference>
<evidence type="ECO:0000259" key="3">
    <source>
        <dbReference type="Pfam" id="PF00122"/>
    </source>
</evidence>
<accession>A0A6A2WVJ7</accession>
<dbReference type="SUPFAM" id="SSF54001">
    <property type="entry name" value="Cysteine proteinases"/>
    <property type="match status" value="1"/>
</dbReference>
<dbReference type="Pfam" id="PF00122">
    <property type="entry name" value="E1-E2_ATPase"/>
    <property type="match status" value="1"/>
</dbReference>
<protein>
    <recommendedName>
        <fullName evidence="3">P-type ATPase A domain-containing protein</fullName>
    </recommendedName>
</protein>
<dbReference type="AlphaFoldDB" id="A0A6A2WVJ7"/>
<organism evidence="4 5">
    <name type="scientific">Hibiscus syriacus</name>
    <name type="common">Rose of Sharon</name>
    <dbReference type="NCBI Taxonomy" id="106335"/>
    <lineage>
        <taxon>Eukaryota</taxon>
        <taxon>Viridiplantae</taxon>
        <taxon>Streptophyta</taxon>
        <taxon>Embryophyta</taxon>
        <taxon>Tracheophyta</taxon>
        <taxon>Spermatophyta</taxon>
        <taxon>Magnoliopsida</taxon>
        <taxon>eudicotyledons</taxon>
        <taxon>Gunneridae</taxon>
        <taxon>Pentapetalae</taxon>
        <taxon>rosids</taxon>
        <taxon>malvids</taxon>
        <taxon>Malvales</taxon>
        <taxon>Malvaceae</taxon>
        <taxon>Malvoideae</taxon>
        <taxon>Hibiscus</taxon>
    </lineage>
</organism>
<dbReference type="Gene3D" id="3.40.395.10">
    <property type="entry name" value="Adenoviral Proteinase, Chain A"/>
    <property type="match status" value="1"/>
</dbReference>
<proteinExistence type="predicted"/>
<dbReference type="GO" id="GO:0006508">
    <property type="term" value="P:proteolysis"/>
    <property type="evidence" value="ECO:0007669"/>
    <property type="project" value="UniProtKB-KW"/>
</dbReference>
<dbReference type="InterPro" id="IPR008250">
    <property type="entry name" value="ATPase_P-typ_transduc_dom_A_sf"/>
</dbReference>
<dbReference type="Proteomes" id="UP000436088">
    <property type="component" value="Unassembled WGS sequence"/>
</dbReference>
<keyword evidence="2" id="KW-0460">Magnesium</keyword>
<evidence type="ECO:0000256" key="1">
    <source>
        <dbReference type="ARBA" id="ARBA00004127"/>
    </source>
</evidence>
<dbReference type="GO" id="GO:0012505">
    <property type="term" value="C:endomembrane system"/>
    <property type="evidence" value="ECO:0007669"/>
    <property type="project" value="UniProtKB-SubCell"/>
</dbReference>
<dbReference type="GO" id="GO:0005388">
    <property type="term" value="F:P-type calcium transporter activity"/>
    <property type="evidence" value="ECO:0007669"/>
    <property type="project" value="TreeGrafter"/>
</dbReference>
<dbReference type="Gene3D" id="2.70.150.10">
    <property type="entry name" value="Calcium-transporting ATPase, cytoplasmic transduction domain A"/>
    <property type="match status" value="1"/>
</dbReference>
<dbReference type="GO" id="GO:0005886">
    <property type="term" value="C:plasma membrane"/>
    <property type="evidence" value="ECO:0007669"/>
    <property type="project" value="TreeGrafter"/>
</dbReference>
<feature type="domain" description="P-type ATPase A" evidence="3">
    <location>
        <begin position="116"/>
        <end position="202"/>
    </location>
</feature>
<keyword evidence="5" id="KW-1185">Reference proteome</keyword>
<dbReference type="PANTHER" id="PTHR24093">
    <property type="entry name" value="CATION TRANSPORTING ATPASE"/>
    <property type="match status" value="1"/>
</dbReference>
<name>A0A6A2WVJ7_HIBSY</name>
<evidence type="ECO:0000313" key="5">
    <source>
        <dbReference type="Proteomes" id="UP000436088"/>
    </source>
</evidence>
<dbReference type="GO" id="GO:0008234">
    <property type="term" value="F:cysteine-type peptidase activity"/>
    <property type="evidence" value="ECO:0007669"/>
    <property type="project" value="InterPro"/>
</dbReference>
<evidence type="ECO:0000256" key="2">
    <source>
        <dbReference type="ARBA" id="ARBA00022842"/>
    </source>
</evidence>
<dbReference type="SUPFAM" id="SSF81653">
    <property type="entry name" value="Calcium ATPase, transduction domain A"/>
    <property type="match status" value="1"/>
</dbReference>
<sequence>MPLSFHATHLQDQRDASYALGNDKAIIYPEWWEVDKMFIPVMERGHWILIELQLPSLKTIIYDSILNYISLSALKDIICRGWTDLLSKYLYVIDYWTNSGNEKPNKLKVIIMRDETTPQQASIARGGGRRVEISIYDIVVGDVVPLNISDHVPADGILISGHSLALDESSMTGESDIVHKDAKRPFLMSGCKVADGSGTMLVIFALKVLSMT</sequence>
<comment type="caution">
    <text evidence="4">The sequence shown here is derived from an EMBL/GenBank/DDBJ whole genome shotgun (WGS) entry which is preliminary data.</text>
</comment>
<evidence type="ECO:0000313" key="4">
    <source>
        <dbReference type="EMBL" id="KAE8659305.1"/>
    </source>
</evidence>
<comment type="subcellular location">
    <subcellularLocation>
        <location evidence="1">Endomembrane system</location>
        <topology evidence="1">Multi-pass membrane protein</topology>
    </subcellularLocation>
</comment>
<gene>
    <name evidence="4" type="ORF">F3Y22_tig00116962pilonHSYRG00023</name>
</gene>
<dbReference type="EMBL" id="VEPZ02001737">
    <property type="protein sequence ID" value="KAE8659305.1"/>
    <property type="molecule type" value="Genomic_DNA"/>
</dbReference>
<reference evidence="4" key="1">
    <citation type="submission" date="2019-09" db="EMBL/GenBank/DDBJ databases">
        <title>Draft genome information of white flower Hibiscus syriacus.</title>
        <authorList>
            <person name="Kim Y.-M."/>
        </authorList>
    </citation>
    <scope>NUCLEOTIDE SEQUENCE [LARGE SCALE GENOMIC DNA]</scope>
    <source>
        <strain evidence="4">YM2019G1</strain>
    </source>
</reference>
<dbReference type="PANTHER" id="PTHR24093:SF369">
    <property type="entry name" value="CALCIUM-TRANSPORTING ATPASE"/>
    <property type="match status" value="1"/>
</dbReference>
<dbReference type="InterPro" id="IPR059000">
    <property type="entry name" value="ATPase_P-type_domA"/>
</dbReference>